<dbReference type="InterPro" id="IPR020845">
    <property type="entry name" value="AMP-binding_CS"/>
</dbReference>
<keyword evidence="13" id="KW-1185">Reference proteome</keyword>
<sequence length="543" mass="59449">MSLHPPEDSTIYRSVLPDIEIPNHLPLHSYCFEHLGEYAERPCLIDGSSNTTYSYSDVDRLSRNTAANFRRLGIRKGDVIMNLLRNSVEFAFSFLGASRLGAATTTANPFYTPAEIHKQASAAGAKIIITEMCAVEKIKDFAAERDICVIITDGHVDGCMHFSELIKEDTPQFEGLDSEIEPDDAVALPYSSGTTGLPKGVMLTHRSLVTSVSQQVDGENPNWYLHKDDVILCVLPLFHIYSLNSILLCGLRVGAAILMVKKFDLVGFMGLVQRYHVTIAPIVPPIVVEIAKSPEVDGYDLSSIRFVQSGAAPMGKEIQDAFKAKLPNAVFGQGYGMTEAGPVLALCLAFAKEPYPVKSGSCGTVVRNAQMKIIDPETGASLGRNKPGEICIRGEQIMKGYLNDPTATKNTIDKEGWLHTGDVGFVDDDNEIFIVDRLKEIIKYKGFQVAPAEIEALLLTHPAIADAAVIPMKDELAGEIPVAFVVRSNGSQVTEDEIKQFVSKQVIFYKRINKVFFTEAIPKNPSGKILRKDLRAKLAGLTS</sequence>
<dbReference type="Pfam" id="PF13193">
    <property type="entry name" value="AMP-binding_C"/>
    <property type="match status" value="1"/>
</dbReference>
<dbReference type="InterPro" id="IPR042099">
    <property type="entry name" value="ANL_N_sf"/>
</dbReference>
<dbReference type="FunFam" id="3.30.300.30:FF:000007">
    <property type="entry name" value="4-coumarate--CoA ligase 2"/>
    <property type="match status" value="1"/>
</dbReference>
<evidence type="ECO:0000256" key="4">
    <source>
        <dbReference type="ARBA" id="ARBA00022598"/>
    </source>
</evidence>
<accession>A0AAV8CS76</accession>
<comment type="catalytic activity">
    <reaction evidence="8">
        <text>(E)-4-coumaroyl-AMP + CoA = (E)-4-coumaroyl-CoA + AMP + H(+)</text>
        <dbReference type="Rhea" id="RHEA:72423"/>
        <dbReference type="ChEBI" id="CHEBI:15378"/>
        <dbReference type="ChEBI" id="CHEBI:57287"/>
        <dbReference type="ChEBI" id="CHEBI:85008"/>
        <dbReference type="ChEBI" id="CHEBI:192348"/>
        <dbReference type="ChEBI" id="CHEBI:456215"/>
    </reaction>
    <physiologicalReaction direction="left-to-right" evidence="8">
        <dbReference type="Rhea" id="RHEA:72424"/>
    </physiologicalReaction>
</comment>
<dbReference type="GO" id="GO:0016207">
    <property type="term" value="F:4-coumarate-CoA ligase activity"/>
    <property type="evidence" value="ECO:0007669"/>
    <property type="project" value="UniProtKB-EC"/>
</dbReference>
<dbReference type="Gene3D" id="3.40.50.12780">
    <property type="entry name" value="N-terminal domain of ligase-like"/>
    <property type="match status" value="1"/>
</dbReference>
<evidence type="ECO:0000256" key="2">
    <source>
        <dbReference type="ARBA" id="ARBA00006432"/>
    </source>
</evidence>
<name>A0AAV8CS76_9POAL</name>
<dbReference type="InterPro" id="IPR025110">
    <property type="entry name" value="AMP-bd_C"/>
</dbReference>
<comment type="catalytic activity">
    <reaction evidence="7">
        <text>(E)-4-coumarate + ATP + H(+) = (E)-4-coumaroyl-AMP + diphosphate</text>
        <dbReference type="Rhea" id="RHEA:72419"/>
        <dbReference type="ChEBI" id="CHEBI:12876"/>
        <dbReference type="ChEBI" id="CHEBI:15378"/>
        <dbReference type="ChEBI" id="CHEBI:30616"/>
        <dbReference type="ChEBI" id="CHEBI:33019"/>
        <dbReference type="ChEBI" id="CHEBI:192348"/>
    </reaction>
    <physiologicalReaction direction="left-to-right" evidence="7">
        <dbReference type="Rhea" id="RHEA:72420"/>
    </physiologicalReaction>
</comment>
<evidence type="ECO:0000256" key="6">
    <source>
        <dbReference type="ARBA" id="ARBA00022840"/>
    </source>
</evidence>
<evidence type="ECO:0000256" key="8">
    <source>
        <dbReference type="ARBA" id="ARBA00034223"/>
    </source>
</evidence>
<evidence type="ECO:0000259" key="10">
    <source>
        <dbReference type="Pfam" id="PF00501"/>
    </source>
</evidence>
<dbReference type="Proteomes" id="UP001140206">
    <property type="component" value="Chromosome 4"/>
</dbReference>
<dbReference type="PROSITE" id="PS00455">
    <property type="entry name" value="AMP_BINDING"/>
    <property type="match status" value="1"/>
</dbReference>
<evidence type="ECO:0000313" key="13">
    <source>
        <dbReference type="Proteomes" id="UP001140206"/>
    </source>
</evidence>
<dbReference type="InterPro" id="IPR000873">
    <property type="entry name" value="AMP-dep_synth/lig_dom"/>
</dbReference>
<organism evidence="12 13">
    <name type="scientific">Rhynchospora pubera</name>
    <dbReference type="NCBI Taxonomy" id="906938"/>
    <lineage>
        <taxon>Eukaryota</taxon>
        <taxon>Viridiplantae</taxon>
        <taxon>Streptophyta</taxon>
        <taxon>Embryophyta</taxon>
        <taxon>Tracheophyta</taxon>
        <taxon>Spermatophyta</taxon>
        <taxon>Magnoliopsida</taxon>
        <taxon>Liliopsida</taxon>
        <taxon>Poales</taxon>
        <taxon>Cyperaceae</taxon>
        <taxon>Cyperoideae</taxon>
        <taxon>Rhynchosporeae</taxon>
        <taxon>Rhynchospora</taxon>
    </lineage>
</organism>
<keyword evidence="6" id="KW-0067">ATP-binding</keyword>
<keyword evidence="4 12" id="KW-0436">Ligase</keyword>
<comment type="catalytic activity">
    <reaction evidence="9">
        <text>(E)-4-coumarate + ATP + CoA = (E)-4-coumaroyl-CoA + AMP + diphosphate</text>
        <dbReference type="Rhea" id="RHEA:19641"/>
        <dbReference type="ChEBI" id="CHEBI:12876"/>
        <dbReference type="ChEBI" id="CHEBI:30616"/>
        <dbReference type="ChEBI" id="CHEBI:33019"/>
        <dbReference type="ChEBI" id="CHEBI:57287"/>
        <dbReference type="ChEBI" id="CHEBI:85008"/>
        <dbReference type="ChEBI" id="CHEBI:456215"/>
        <dbReference type="EC" id="6.2.1.12"/>
    </reaction>
    <physiologicalReaction direction="left-to-right" evidence="9">
        <dbReference type="Rhea" id="RHEA:19642"/>
    </physiologicalReaction>
</comment>
<dbReference type="PANTHER" id="PTHR24096">
    <property type="entry name" value="LONG-CHAIN-FATTY-ACID--COA LIGASE"/>
    <property type="match status" value="1"/>
</dbReference>
<dbReference type="EMBL" id="JAMFTS010000004">
    <property type="protein sequence ID" value="KAJ4757599.1"/>
    <property type="molecule type" value="Genomic_DNA"/>
</dbReference>
<proteinExistence type="inferred from homology"/>
<dbReference type="GO" id="GO:0009698">
    <property type="term" value="P:phenylpropanoid metabolic process"/>
    <property type="evidence" value="ECO:0007669"/>
    <property type="project" value="UniProtKB-ARBA"/>
</dbReference>
<evidence type="ECO:0000313" key="12">
    <source>
        <dbReference type="EMBL" id="KAJ4757599.1"/>
    </source>
</evidence>
<gene>
    <name evidence="12" type="ORF">LUZ62_067974</name>
</gene>
<evidence type="ECO:0000259" key="11">
    <source>
        <dbReference type="Pfam" id="PF13193"/>
    </source>
</evidence>
<dbReference type="SUPFAM" id="SSF56801">
    <property type="entry name" value="Acetyl-CoA synthetase-like"/>
    <property type="match status" value="1"/>
</dbReference>
<keyword evidence="5" id="KW-0547">Nucleotide-binding</keyword>
<dbReference type="CDD" id="cd05904">
    <property type="entry name" value="4CL"/>
    <property type="match status" value="1"/>
</dbReference>
<dbReference type="PANTHER" id="PTHR24096:SF149">
    <property type="entry name" value="AMP-BINDING DOMAIN-CONTAINING PROTEIN-RELATED"/>
    <property type="match status" value="1"/>
</dbReference>
<dbReference type="Pfam" id="PF00501">
    <property type="entry name" value="AMP-binding"/>
    <property type="match status" value="1"/>
</dbReference>
<protein>
    <recommendedName>
        <fullName evidence="3">4-coumarate--CoA ligase</fullName>
        <ecNumber evidence="3">6.2.1.12</ecNumber>
    </recommendedName>
</protein>
<evidence type="ECO:0000256" key="1">
    <source>
        <dbReference type="ARBA" id="ARBA00001946"/>
    </source>
</evidence>
<evidence type="ECO:0000256" key="7">
    <source>
        <dbReference type="ARBA" id="ARBA00034219"/>
    </source>
</evidence>
<reference evidence="12" key="1">
    <citation type="submission" date="2022-08" db="EMBL/GenBank/DDBJ databases">
        <authorList>
            <person name="Marques A."/>
        </authorList>
    </citation>
    <scope>NUCLEOTIDE SEQUENCE</scope>
    <source>
        <strain evidence="12">RhyPub2mFocal</strain>
        <tissue evidence="12">Leaves</tissue>
    </source>
</reference>
<evidence type="ECO:0000256" key="5">
    <source>
        <dbReference type="ARBA" id="ARBA00022741"/>
    </source>
</evidence>
<evidence type="ECO:0000256" key="9">
    <source>
        <dbReference type="ARBA" id="ARBA00034252"/>
    </source>
</evidence>
<evidence type="ECO:0000256" key="3">
    <source>
        <dbReference type="ARBA" id="ARBA00012959"/>
    </source>
</evidence>
<comment type="caution">
    <text evidence="12">The sequence shown here is derived from an EMBL/GenBank/DDBJ whole genome shotgun (WGS) entry which is preliminary data.</text>
</comment>
<comment type="cofactor">
    <cofactor evidence="1">
        <name>Mg(2+)</name>
        <dbReference type="ChEBI" id="CHEBI:18420"/>
    </cofactor>
</comment>
<feature type="domain" description="AMP-binding enzyme C-terminal" evidence="11">
    <location>
        <begin position="453"/>
        <end position="528"/>
    </location>
</feature>
<dbReference type="EC" id="6.2.1.12" evidence="3"/>
<dbReference type="GO" id="GO:0005524">
    <property type="term" value="F:ATP binding"/>
    <property type="evidence" value="ECO:0007669"/>
    <property type="project" value="UniProtKB-KW"/>
</dbReference>
<comment type="similarity">
    <text evidence="2">Belongs to the ATP-dependent AMP-binding enzyme family.</text>
</comment>
<dbReference type="Gene3D" id="3.30.300.30">
    <property type="match status" value="1"/>
</dbReference>
<dbReference type="GO" id="GO:0106290">
    <property type="term" value="F:trans-cinnamate-CoA ligase activity"/>
    <property type="evidence" value="ECO:0007669"/>
    <property type="project" value="UniProtKB-ARBA"/>
</dbReference>
<dbReference type="InterPro" id="IPR045851">
    <property type="entry name" value="AMP-bd_C_sf"/>
</dbReference>
<feature type="domain" description="AMP-dependent synthetase/ligase" evidence="10">
    <location>
        <begin position="34"/>
        <end position="402"/>
    </location>
</feature>
<dbReference type="FunFam" id="3.40.50.12780:FF:000003">
    <property type="entry name" value="Long-chain-fatty-acid--CoA ligase FadD"/>
    <property type="match status" value="1"/>
</dbReference>
<dbReference type="AlphaFoldDB" id="A0AAV8CS76"/>